<reference evidence="2 3" key="1">
    <citation type="journal article" date="2012" name="J. Bacteriol.">
        <title>Genome Sequence of n-Alkane-Degrading Hydrocarboniphaga effusa Strain AP103T (ATCC BAA-332T).</title>
        <authorList>
            <person name="Chang H.K."/>
            <person name="Zylstra G.J."/>
            <person name="Chae J.C."/>
        </authorList>
    </citation>
    <scope>NUCLEOTIDE SEQUENCE [LARGE SCALE GENOMIC DNA]</scope>
    <source>
        <strain evidence="2 3">AP103</strain>
    </source>
</reference>
<protein>
    <submittedName>
        <fullName evidence="2">Uncharacterized protein</fullName>
    </submittedName>
</protein>
<evidence type="ECO:0000313" key="2">
    <source>
        <dbReference type="EMBL" id="EIT71829.1"/>
    </source>
</evidence>
<dbReference type="STRING" id="1172194.WQQ_19660"/>
<evidence type="ECO:0000256" key="1">
    <source>
        <dbReference type="SAM" id="MobiDB-lite"/>
    </source>
</evidence>
<organism evidence="2 3">
    <name type="scientific">Hydrocarboniphaga effusa AP103</name>
    <dbReference type="NCBI Taxonomy" id="1172194"/>
    <lineage>
        <taxon>Bacteria</taxon>
        <taxon>Pseudomonadati</taxon>
        <taxon>Pseudomonadota</taxon>
        <taxon>Gammaproteobacteria</taxon>
        <taxon>Nevskiales</taxon>
        <taxon>Nevskiaceae</taxon>
        <taxon>Hydrocarboniphaga</taxon>
    </lineage>
</organism>
<dbReference type="AlphaFoldDB" id="I7ZIS8"/>
<gene>
    <name evidence="2" type="ORF">WQQ_19660</name>
</gene>
<accession>I7ZIS8</accession>
<feature type="region of interest" description="Disordered" evidence="1">
    <location>
        <begin position="1"/>
        <end position="39"/>
    </location>
</feature>
<dbReference type="Proteomes" id="UP000003704">
    <property type="component" value="Unassembled WGS sequence"/>
</dbReference>
<keyword evidence="3" id="KW-1185">Reference proteome</keyword>
<dbReference type="EMBL" id="AKGD01000001">
    <property type="protein sequence ID" value="EIT71829.1"/>
    <property type="molecule type" value="Genomic_DNA"/>
</dbReference>
<proteinExistence type="predicted"/>
<sequence>MNVQHAVDAESDMDFADHGSPRGLPRSPFCRPLATGASA</sequence>
<evidence type="ECO:0000313" key="3">
    <source>
        <dbReference type="Proteomes" id="UP000003704"/>
    </source>
</evidence>
<comment type="caution">
    <text evidence="2">The sequence shown here is derived from an EMBL/GenBank/DDBJ whole genome shotgun (WGS) entry which is preliminary data.</text>
</comment>
<name>I7ZIS8_9GAMM</name>